<evidence type="ECO:0000256" key="1">
    <source>
        <dbReference type="ARBA" id="ARBA00010618"/>
    </source>
</evidence>
<gene>
    <name evidence="5" type="primary">rplX</name>
    <name evidence="8" type="ORF">HEPPS_01460</name>
</gene>
<protein>
    <recommendedName>
        <fullName evidence="4 5">Large ribosomal subunit protein uL24</fullName>
    </recommendedName>
</protein>
<reference evidence="9" key="1">
    <citation type="submission" date="2015-05" db="EMBL/GenBank/DDBJ databases">
        <authorList>
            <person name="Collingro A."/>
        </authorList>
    </citation>
    <scope>NUCLEOTIDE SEQUENCE [LARGE SCALE GENOMIC DNA]</scope>
    <source>
        <strain evidence="9">Ps</strain>
    </source>
</reference>
<evidence type="ECO:0000259" key="7">
    <source>
        <dbReference type="SMART" id="SM00739"/>
    </source>
</evidence>
<proteinExistence type="inferred from homology"/>
<keyword evidence="5" id="KW-0694">RNA-binding</keyword>
<dbReference type="Pfam" id="PF00467">
    <property type="entry name" value="KOW"/>
    <property type="match status" value="1"/>
</dbReference>
<dbReference type="NCBIfam" id="TIGR01079">
    <property type="entry name" value="rplX_bact"/>
    <property type="match status" value="1"/>
</dbReference>
<dbReference type="SMART" id="SM00739">
    <property type="entry name" value="KOW"/>
    <property type="match status" value="1"/>
</dbReference>
<dbReference type="InterPro" id="IPR005825">
    <property type="entry name" value="Ribosomal_uL24_CS"/>
</dbReference>
<dbReference type="GO" id="GO:1990904">
    <property type="term" value="C:ribonucleoprotein complex"/>
    <property type="evidence" value="ECO:0007669"/>
    <property type="project" value="UniProtKB-KW"/>
</dbReference>
<dbReference type="InterPro" id="IPR005824">
    <property type="entry name" value="KOW"/>
</dbReference>
<dbReference type="GO" id="GO:0005840">
    <property type="term" value="C:ribosome"/>
    <property type="evidence" value="ECO:0007669"/>
    <property type="project" value="UniProtKB-KW"/>
</dbReference>
<comment type="function">
    <text evidence="5">One of two assembly initiator proteins, it binds directly to the 5'-end of the 23S rRNA, where it nucleates assembly of the 50S subunit.</text>
</comment>
<dbReference type="GO" id="GO:0003735">
    <property type="term" value="F:structural constituent of ribosome"/>
    <property type="evidence" value="ECO:0007669"/>
    <property type="project" value="InterPro"/>
</dbReference>
<evidence type="ECO:0000313" key="8">
    <source>
        <dbReference type="EMBL" id="CRX36946.1"/>
    </source>
</evidence>
<dbReference type="GO" id="GO:0019843">
    <property type="term" value="F:rRNA binding"/>
    <property type="evidence" value="ECO:0007669"/>
    <property type="project" value="UniProtKB-UniRule"/>
</dbReference>
<dbReference type="AlphaFoldDB" id="A0A0G7ZMY1"/>
<dbReference type="Gene3D" id="2.30.30.30">
    <property type="match status" value="1"/>
</dbReference>
<keyword evidence="9" id="KW-1185">Reference proteome</keyword>
<dbReference type="PROSITE" id="PS01108">
    <property type="entry name" value="RIBOSOMAL_L24"/>
    <property type="match status" value="1"/>
</dbReference>
<dbReference type="PANTHER" id="PTHR12903">
    <property type="entry name" value="MITOCHONDRIAL RIBOSOMAL PROTEIN L24"/>
    <property type="match status" value="1"/>
</dbReference>
<comment type="subunit">
    <text evidence="5">Part of the 50S ribosomal subunit.</text>
</comment>
<dbReference type="HAMAP" id="MF_01326_B">
    <property type="entry name" value="Ribosomal_uL24_B"/>
    <property type="match status" value="1"/>
</dbReference>
<name>A0A0G7ZMY1_9MOLU</name>
<dbReference type="CDD" id="cd06089">
    <property type="entry name" value="KOW_RPL26"/>
    <property type="match status" value="1"/>
</dbReference>
<dbReference type="InterPro" id="IPR057264">
    <property type="entry name" value="Ribosomal_uL24_C"/>
</dbReference>
<comment type="function">
    <text evidence="5">One of the proteins that surrounds the polypeptide exit tunnel on the outside of the subunit.</text>
</comment>
<organism evidence="8 9">
    <name type="scientific">Candidatus Hepatoplasma crinochetorum</name>
    <dbReference type="NCBI Taxonomy" id="295596"/>
    <lineage>
        <taxon>Bacteria</taxon>
        <taxon>Bacillati</taxon>
        <taxon>Mycoplasmatota</taxon>
        <taxon>Mollicutes</taxon>
        <taxon>Candidatus Hepatoplasmataceae</taxon>
        <taxon>Candidatus Hepatoplasma</taxon>
    </lineage>
</organism>
<keyword evidence="3 5" id="KW-0687">Ribonucleoprotein</keyword>
<evidence type="ECO:0000313" key="9">
    <source>
        <dbReference type="Proteomes" id="UP000242141"/>
    </source>
</evidence>
<dbReference type="InterPro" id="IPR041988">
    <property type="entry name" value="Ribosomal_uL24_KOW"/>
</dbReference>
<accession>A0A0G7ZMY1</accession>
<sequence length="107" mass="12135">MKLKKGDRVIVISGKDKGKTGLIKEVFAKENKVIVEDVNVRTFHTKPSQKDQEGGIFKKEVPIDVSNVMYDIGTKKESKRTKIGFKYVDVRGKKIKKRIAKKTGDEI</sequence>
<evidence type="ECO:0000256" key="3">
    <source>
        <dbReference type="ARBA" id="ARBA00023274"/>
    </source>
</evidence>
<comment type="similarity">
    <text evidence="1 5 6">Belongs to the universal ribosomal protein uL24 family.</text>
</comment>
<dbReference type="InterPro" id="IPR014722">
    <property type="entry name" value="Rib_uL2_dom2"/>
</dbReference>
<feature type="domain" description="KOW" evidence="7">
    <location>
        <begin position="2"/>
        <end position="29"/>
    </location>
</feature>
<dbReference type="InterPro" id="IPR003256">
    <property type="entry name" value="Ribosomal_uL24"/>
</dbReference>
<evidence type="ECO:0000256" key="5">
    <source>
        <dbReference type="HAMAP-Rule" id="MF_01326"/>
    </source>
</evidence>
<dbReference type="EMBL" id="CWGI01000001">
    <property type="protein sequence ID" value="CRX36946.1"/>
    <property type="molecule type" value="Genomic_DNA"/>
</dbReference>
<evidence type="ECO:0000256" key="6">
    <source>
        <dbReference type="RuleBase" id="RU003477"/>
    </source>
</evidence>
<keyword evidence="5" id="KW-0699">rRNA-binding</keyword>
<dbReference type="SUPFAM" id="SSF50104">
    <property type="entry name" value="Translation proteins SH3-like domain"/>
    <property type="match status" value="1"/>
</dbReference>
<keyword evidence="2 5" id="KW-0689">Ribosomal protein</keyword>
<dbReference type="GO" id="GO:0006412">
    <property type="term" value="P:translation"/>
    <property type="evidence" value="ECO:0007669"/>
    <property type="project" value="UniProtKB-UniRule"/>
</dbReference>
<dbReference type="Proteomes" id="UP000242141">
    <property type="component" value="Unassembled WGS sequence"/>
</dbReference>
<dbReference type="InterPro" id="IPR008991">
    <property type="entry name" value="Translation_prot_SH3-like_sf"/>
</dbReference>
<evidence type="ECO:0000256" key="4">
    <source>
        <dbReference type="ARBA" id="ARBA00035206"/>
    </source>
</evidence>
<dbReference type="Pfam" id="PF17136">
    <property type="entry name" value="ribosomal_L24"/>
    <property type="match status" value="1"/>
</dbReference>
<evidence type="ECO:0000256" key="2">
    <source>
        <dbReference type="ARBA" id="ARBA00022980"/>
    </source>
</evidence>